<dbReference type="OrthoDB" id="394992at2"/>
<dbReference type="AlphaFoldDB" id="N9TVW0"/>
<dbReference type="eggNOG" id="ENOG5032V37">
    <property type="taxonomic scope" value="Bacteria"/>
</dbReference>
<accession>N9TVW0</accession>
<proteinExistence type="predicted"/>
<comment type="caution">
    <text evidence="2">The sequence shown here is derived from an EMBL/GenBank/DDBJ whole genome shotgun (WGS) entry which is preliminary data.</text>
</comment>
<feature type="domain" description="DUF4116" evidence="1">
    <location>
        <begin position="269"/>
        <end position="304"/>
    </location>
</feature>
<protein>
    <recommendedName>
        <fullName evidence="1">DUF4116 domain-containing protein</fullName>
    </recommendedName>
</protein>
<sequence>MNKKYKEIKISYSSVEDFYNDIEIKTADSFVLKPQALELLKQFLLQNEYLYFEAKGELYGAHQNPIFGFKTNKDSKKEFLNNFILHTKKINNLKGKFNVEDLETAIKKGVLSVKDWKNASFWVWAIKNNPKYMQNTPKELTNDKEFLLRIIDRRPEVLEYVSDELKSDKEFILAALLIESQCLKYASKELKTDKEVIICAIDSHTRFINSDWYHLSKDDTDIILNAVNEDASTIQYACDEIKNDRKFMLDAIDYNIYILKYLPQHFKNDKELVLKAINIEGLALEFASKELKNDKEVVLKAIDNSFGEAFAYASNKLKRDKTVLLQALKWNEELSELIPEELKMTEILF</sequence>
<feature type="domain" description="DUF4116" evidence="1">
    <location>
        <begin position="144"/>
        <end position="191"/>
    </location>
</feature>
<keyword evidence="3" id="KW-1185">Reference proteome</keyword>
<dbReference type="PATRIC" id="fig|1188235.3.peg.125"/>
<reference evidence="2 3" key="1">
    <citation type="journal article" date="2013" name="Genome Announc.">
        <title>Draft Genome Sequences of Mycoplasma alkalescens, Mycoplasma arginini, and Mycoplasma bovigenitalium, Three Species with Equivocal Pathogenic Status for Cattle.</title>
        <authorList>
            <person name="Manso-Silvan L."/>
            <person name="Tardy F."/>
            <person name="Baranowski E."/>
            <person name="Barre A."/>
            <person name="Blanchard A."/>
            <person name="Breton M."/>
            <person name="Couture C."/>
            <person name="Citti C."/>
            <person name="Dordet-Frisoni E."/>
            <person name="Dupuy V."/>
            <person name="Gaurivaud P."/>
            <person name="Jacob D."/>
            <person name="Lemaitre C."/>
            <person name="Nikolski M."/>
            <person name="Nouvel L.X."/>
            <person name="Poumarat F."/>
            <person name="Thebault P."/>
            <person name="Theil S."/>
            <person name="Thiaucourt F."/>
            <person name="Sirand-Pugnet P."/>
        </authorList>
    </citation>
    <scope>NUCLEOTIDE SEQUENCE [LARGE SCALE GENOMIC DNA]</scope>
    <source>
        <strain evidence="2 3">51080</strain>
    </source>
</reference>
<dbReference type="Pfam" id="PF13475">
    <property type="entry name" value="DUF4116"/>
    <property type="match status" value="3"/>
</dbReference>
<evidence type="ECO:0000259" key="1">
    <source>
        <dbReference type="Pfam" id="PF13475"/>
    </source>
</evidence>
<feature type="domain" description="DUF4116" evidence="1">
    <location>
        <begin position="220"/>
        <end position="267"/>
    </location>
</feature>
<dbReference type="Proteomes" id="UP000013220">
    <property type="component" value="Unassembled WGS sequence"/>
</dbReference>
<dbReference type="RefSeq" id="WP_004419025.1">
    <property type="nucleotide sequence ID" value="NZ_AORH01000008.1"/>
</dbReference>
<gene>
    <name evidence="2" type="ORF">MBVG_1210</name>
</gene>
<organism evidence="2 3">
    <name type="scientific">Mycoplasmopsis bovigenitalium 51080</name>
    <dbReference type="NCBI Taxonomy" id="1188235"/>
    <lineage>
        <taxon>Bacteria</taxon>
        <taxon>Bacillati</taxon>
        <taxon>Mycoplasmatota</taxon>
        <taxon>Mycoplasmoidales</taxon>
        <taxon>Metamycoplasmataceae</taxon>
        <taxon>Mycoplasmopsis</taxon>
    </lineage>
</organism>
<evidence type="ECO:0000313" key="3">
    <source>
        <dbReference type="Proteomes" id="UP000013220"/>
    </source>
</evidence>
<dbReference type="STRING" id="1188235.MBVG_1210"/>
<name>N9TVW0_9BACT</name>
<dbReference type="InterPro" id="IPR025197">
    <property type="entry name" value="DUF4116"/>
</dbReference>
<dbReference type="EMBL" id="AORH01000008">
    <property type="protein sequence ID" value="ENY70249.1"/>
    <property type="molecule type" value="Genomic_DNA"/>
</dbReference>
<evidence type="ECO:0000313" key="2">
    <source>
        <dbReference type="EMBL" id="ENY70249.1"/>
    </source>
</evidence>